<dbReference type="SMART" id="SM00220">
    <property type="entry name" value="S_TKc"/>
    <property type="match status" value="1"/>
</dbReference>
<feature type="region of interest" description="Disordered" evidence="1">
    <location>
        <begin position="102"/>
        <end position="203"/>
    </location>
</feature>
<dbReference type="Proteomes" id="UP000815325">
    <property type="component" value="Unassembled WGS sequence"/>
</dbReference>
<evidence type="ECO:0000313" key="4">
    <source>
        <dbReference type="EMBL" id="KAF5841768.1"/>
    </source>
</evidence>
<keyword evidence="2" id="KW-0472">Membrane</keyword>
<gene>
    <name evidence="4" type="ORF">DUNSADRAFT_11327</name>
</gene>
<keyword evidence="2" id="KW-1133">Transmembrane helix</keyword>
<dbReference type="InterPro" id="IPR051681">
    <property type="entry name" value="Ser/Thr_Kinases-Pseudokinases"/>
</dbReference>
<comment type="caution">
    <text evidence="4">The sequence shown here is derived from an EMBL/GenBank/DDBJ whole genome shotgun (WGS) entry which is preliminary data.</text>
</comment>
<proteinExistence type="predicted"/>
<sequence>MDDDGEKEFVILIEAHCCAERYVSVTTSGADRHYTHVYTECPASGSTSRVTYDYDNSYAAITDTAVSFRAAAGASYYVVVESYYSYDCGNITSELSARTTAQFPFPPPLPPPQSPALPHPPPPSLPPPPSPPPSPLLPPSPPPAPSPPPHSPPAPASPSLPPARPRPPLAPLSRPSPPPSPLTPSPPPLPSPLATLPDPGRTGETSLLVQANVEADLAEVSETPQSVAAFKDDVCHAFTVNLHQLEPEMMEMDGKPCFACVSAGQLSPGSINVPITVVLKDSESSAKVEGFATKLNTASTQQLFRGSAYESKVTEISAVSQTTSRFATPPPAPVSSPVTSSSGGSSGIDPTIIGPAVAVPIAVIVVLAAAVIVILNKRKQGKPRPEYRPSSEPTPQDGWVPPQPSPDTEDEYIHPNLLEECGPLDNADNGGFGVVIKGFYRTEGQEVVLKSYKLPSTNNHVRRAAETAEFMREVLFTIKRSRLCPRRVVFCHGWSSLRSSGQICLVMKFYQKGSLYQLIDNHGDDPLPVRQVLRLATDIAQGLAELHALGDVYDDLKPANVLIDDDDGAVLADFGLAKSLRQRSQFSATSVGGTVYFMPPEKFIRARPDARHNWGQPADIWSFGITLAQLATSDVCAPWGNGMDFGDICSMMQDRELPTIRSKIPSVKPLIERCLNFDPQARPTASLIVEELRRMTYP</sequence>
<feature type="transmembrane region" description="Helical" evidence="2">
    <location>
        <begin position="352"/>
        <end position="375"/>
    </location>
</feature>
<feature type="compositionally biased region" description="Pro residues" evidence="1">
    <location>
        <begin position="104"/>
        <end position="191"/>
    </location>
</feature>
<evidence type="ECO:0000313" key="5">
    <source>
        <dbReference type="Proteomes" id="UP000815325"/>
    </source>
</evidence>
<dbReference type="InterPro" id="IPR000719">
    <property type="entry name" value="Prot_kinase_dom"/>
</dbReference>
<dbReference type="EMBL" id="MU069477">
    <property type="protein sequence ID" value="KAF5841768.1"/>
    <property type="molecule type" value="Genomic_DNA"/>
</dbReference>
<name>A0ABQ7H4Q7_DUNSA</name>
<protein>
    <submittedName>
        <fullName evidence="4">Kinase-like domain-containing protein</fullName>
    </submittedName>
</protein>
<dbReference type="InterPro" id="IPR011009">
    <property type="entry name" value="Kinase-like_dom_sf"/>
</dbReference>
<dbReference type="Gene3D" id="1.10.510.10">
    <property type="entry name" value="Transferase(Phosphotransferase) domain 1"/>
    <property type="match status" value="1"/>
</dbReference>
<dbReference type="PROSITE" id="PS50011">
    <property type="entry name" value="PROTEIN_KINASE_DOM"/>
    <property type="match status" value="1"/>
</dbReference>
<dbReference type="Pfam" id="PF00069">
    <property type="entry name" value="Pkinase"/>
    <property type="match status" value="1"/>
</dbReference>
<feature type="domain" description="Protein kinase" evidence="3">
    <location>
        <begin position="421"/>
        <end position="698"/>
    </location>
</feature>
<dbReference type="PRINTS" id="PR01217">
    <property type="entry name" value="PRICHEXTENSN"/>
</dbReference>
<organism evidence="4 5">
    <name type="scientific">Dunaliella salina</name>
    <name type="common">Green alga</name>
    <name type="synonym">Protococcus salinus</name>
    <dbReference type="NCBI Taxonomy" id="3046"/>
    <lineage>
        <taxon>Eukaryota</taxon>
        <taxon>Viridiplantae</taxon>
        <taxon>Chlorophyta</taxon>
        <taxon>core chlorophytes</taxon>
        <taxon>Chlorophyceae</taxon>
        <taxon>CS clade</taxon>
        <taxon>Chlamydomonadales</taxon>
        <taxon>Dunaliellaceae</taxon>
        <taxon>Dunaliella</taxon>
    </lineage>
</organism>
<keyword evidence="2" id="KW-0812">Transmembrane</keyword>
<evidence type="ECO:0000256" key="1">
    <source>
        <dbReference type="SAM" id="MobiDB-lite"/>
    </source>
</evidence>
<feature type="region of interest" description="Disordered" evidence="1">
    <location>
        <begin position="321"/>
        <end position="346"/>
    </location>
</feature>
<dbReference type="PANTHER" id="PTHR44329">
    <property type="entry name" value="SERINE/THREONINE-PROTEIN KINASE TNNI3K-RELATED"/>
    <property type="match status" value="1"/>
</dbReference>
<evidence type="ECO:0000256" key="2">
    <source>
        <dbReference type="SAM" id="Phobius"/>
    </source>
</evidence>
<reference evidence="4" key="1">
    <citation type="submission" date="2017-08" db="EMBL/GenBank/DDBJ databases">
        <authorList>
            <person name="Polle J.E."/>
            <person name="Barry K."/>
            <person name="Cushman J."/>
            <person name="Schmutz J."/>
            <person name="Tran D."/>
            <person name="Hathwaick L.T."/>
            <person name="Yim W.C."/>
            <person name="Jenkins J."/>
            <person name="Mckie-Krisberg Z.M."/>
            <person name="Prochnik S."/>
            <person name="Lindquist E."/>
            <person name="Dockter R.B."/>
            <person name="Adam C."/>
            <person name="Molina H."/>
            <person name="Bunkerborg J."/>
            <person name="Jin E."/>
            <person name="Buchheim M."/>
            <person name="Magnuson J."/>
        </authorList>
    </citation>
    <scope>NUCLEOTIDE SEQUENCE</scope>
    <source>
        <strain evidence="4">CCAP 19/18</strain>
    </source>
</reference>
<dbReference type="CDD" id="cd14014">
    <property type="entry name" value="STKc_PknB_like"/>
    <property type="match status" value="1"/>
</dbReference>
<feature type="compositionally biased region" description="Low complexity" evidence="1">
    <location>
        <begin position="335"/>
        <end position="346"/>
    </location>
</feature>
<keyword evidence="5" id="KW-1185">Reference proteome</keyword>
<feature type="region of interest" description="Disordered" evidence="1">
    <location>
        <begin position="381"/>
        <end position="411"/>
    </location>
</feature>
<dbReference type="SUPFAM" id="SSF56112">
    <property type="entry name" value="Protein kinase-like (PK-like)"/>
    <property type="match status" value="1"/>
</dbReference>
<accession>A0ABQ7H4Q7</accession>
<evidence type="ECO:0000259" key="3">
    <source>
        <dbReference type="PROSITE" id="PS50011"/>
    </source>
</evidence>